<dbReference type="CDD" id="cd11579">
    <property type="entry name" value="Glyco_tran_WbsX"/>
    <property type="match status" value="1"/>
</dbReference>
<dbReference type="PANTHER" id="PTHR41244">
    <property type="entry name" value="RHAMNAN SYNTHESIS F"/>
    <property type="match status" value="1"/>
</dbReference>
<dbReference type="Proteomes" id="UP001254759">
    <property type="component" value="Unassembled WGS sequence"/>
</dbReference>
<organism evidence="1 2">
    <name type="scientific">Pseudoxanthomonas sacheonensis</name>
    <dbReference type="NCBI Taxonomy" id="443615"/>
    <lineage>
        <taxon>Bacteria</taxon>
        <taxon>Pseudomonadati</taxon>
        <taxon>Pseudomonadota</taxon>
        <taxon>Gammaproteobacteria</taxon>
        <taxon>Lysobacterales</taxon>
        <taxon>Lysobacteraceae</taxon>
        <taxon>Pseudoxanthomonas</taxon>
    </lineage>
</organism>
<dbReference type="InterPro" id="IPR007739">
    <property type="entry name" value="RgpF"/>
</dbReference>
<dbReference type="Gene3D" id="3.20.20.80">
    <property type="entry name" value="Glycosidases"/>
    <property type="match status" value="1"/>
</dbReference>
<dbReference type="PANTHER" id="PTHR41244:SF1">
    <property type="entry name" value="GLYCOSYLTRANSFERASE"/>
    <property type="match status" value="1"/>
</dbReference>
<proteinExistence type="predicted"/>
<sequence length="690" mass="78583">MLSSLSRLSRTVLFNALRFIFRLAPLPQSTRDRLRQRFLDKYAGLVPSGPRGHVDSTKPVRRPYARADEKAIGYVPYSKDELPDPLPATLIAFYLPQFHSIPENDEWWGKGFTEWRNVTRALPQFEGHAQPRLPGDLGFYDLRDPEVMRKQATLAREYGVSAFCFYFYWFGGKTLLETPLLNWLEDPTLDLSFCLCWANEKWSRRWDGRGDDILMDQQHSPEDDLAFISYVADYLRDPRYLRVEGKPILLLYRPGLLPDAAATARRWREWCLDNGVGEIHLTYVQSFDNSNPAAFGFDAAVEFPPNLVNSPSVISRQRLINPNYSGQILDWRAMADAMQKRSAADYPLYRGVNPGWDNEPRRPGEGRTFLHSSPRAYGKWLQHCIGARAESGSRNLIFINAWNEWAEGAVLEPDSRLGYAYLEETRRAMWRTTGLASPPVQTLPTAVIHAWYLEEFRELLDAIVATDINWRLIVTTSVMHAETIKLHLAASRFAFELVITENRGRDILPFLRVAGKLLDEGTQIVLKLHTKRTTHRTDGGVWRRELVERLLGGTRGREIFDAFLRQPDLGMVGAEGHIQLLAPYLGANSENLDYLSAKMGVPVLDPDADLFMPGSMFWIRLDALRPILDANLEEWEFEQEAGQIDGTTAHALERMFCMSTRAVDLRVASAADLIGIAEPSSASYPYARRS</sequence>
<name>A0ABU1RWQ2_9GAMM</name>
<accession>A0ABU1RWQ2</accession>
<dbReference type="Pfam" id="PF14307">
    <property type="entry name" value="Glyco_tran_WbsX"/>
    <property type="match status" value="1"/>
</dbReference>
<dbReference type="Pfam" id="PF05045">
    <property type="entry name" value="RgpF"/>
    <property type="match status" value="1"/>
</dbReference>
<dbReference type="InterPro" id="IPR032719">
    <property type="entry name" value="WbsX"/>
</dbReference>
<protein>
    <submittedName>
        <fullName evidence="1">Lipopolysaccharide biosynthesis protein</fullName>
    </submittedName>
</protein>
<evidence type="ECO:0000313" key="1">
    <source>
        <dbReference type="EMBL" id="MDR6843201.1"/>
    </source>
</evidence>
<evidence type="ECO:0000313" key="2">
    <source>
        <dbReference type="Proteomes" id="UP001254759"/>
    </source>
</evidence>
<gene>
    <name evidence="1" type="ORF">J2W94_003508</name>
</gene>
<reference evidence="1 2" key="1">
    <citation type="submission" date="2023-07" db="EMBL/GenBank/DDBJ databases">
        <title>Sorghum-associated microbial communities from plants grown in Nebraska, USA.</title>
        <authorList>
            <person name="Schachtman D."/>
        </authorList>
    </citation>
    <scope>NUCLEOTIDE SEQUENCE [LARGE SCALE GENOMIC DNA]</scope>
    <source>
        <strain evidence="1 2">BE107</strain>
    </source>
</reference>
<dbReference type="RefSeq" id="WP_310096140.1">
    <property type="nucleotide sequence ID" value="NZ_JAVDTT010000005.1"/>
</dbReference>
<keyword evidence="2" id="KW-1185">Reference proteome</keyword>
<comment type="caution">
    <text evidence="1">The sequence shown here is derived from an EMBL/GenBank/DDBJ whole genome shotgun (WGS) entry which is preliminary data.</text>
</comment>
<dbReference type="EMBL" id="JAVDTT010000005">
    <property type="protein sequence ID" value="MDR6843201.1"/>
    <property type="molecule type" value="Genomic_DNA"/>
</dbReference>